<dbReference type="Proteomes" id="UP000176429">
    <property type="component" value="Unassembled WGS sequence"/>
</dbReference>
<evidence type="ECO:0000313" key="2">
    <source>
        <dbReference type="Proteomes" id="UP000176429"/>
    </source>
</evidence>
<name>A0A1G2P159_9BACT</name>
<accession>A0A1G2P159</accession>
<dbReference type="InterPro" id="IPR036291">
    <property type="entry name" value="NAD(P)-bd_dom_sf"/>
</dbReference>
<sequence>MANLCKIFLVGAGQIGSRHLQALARVKIPLEITVIEPIIDAVTMAKNRLAEINGNKKHSVVFLSKMPKNVKKVDLVIVATTSRDRRKVIEEILGQATVRYFILEKLLFQKKKDFNAVEKLLKHAGAQTFVNCMMRTIPFYNDLKTKMGDDKLIYMVNRADTGIATGAIHYLDHIAFLTGCFDFNVDTSLLRPTVVESKRKGYLELNGTLRVQFKNGATFIFNNDQIGCPPEVIIYNSNVHTIVREAEQKALMSLRAKRWQWQEVPAIIPYQSVMTTGIVEEILTSGTCPLVQFSDAVKLHLPFLETLLKFVNTHSEKKYGYYPFT</sequence>
<dbReference type="EMBL" id="MHSH01000012">
    <property type="protein sequence ID" value="OHA42076.1"/>
    <property type="molecule type" value="Genomic_DNA"/>
</dbReference>
<evidence type="ECO:0000313" key="1">
    <source>
        <dbReference type="EMBL" id="OHA42076.1"/>
    </source>
</evidence>
<protein>
    <recommendedName>
        <fullName evidence="3">Gfo/Idh/MocA-like oxidoreductase N-terminal domain-containing protein</fullName>
    </recommendedName>
</protein>
<evidence type="ECO:0008006" key="3">
    <source>
        <dbReference type="Google" id="ProtNLM"/>
    </source>
</evidence>
<dbReference type="SUPFAM" id="SSF51735">
    <property type="entry name" value="NAD(P)-binding Rossmann-fold domains"/>
    <property type="match status" value="1"/>
</dbReference>
<dbReference type="Gene3D" id="3.40.50.720">
    <property type="entry name" value="NAD(P)-binding Rossmann-like Domain"/>
    <property type="match status" value="1"/>
</dbReference>
<comment type="caution">
    <text evidence="1">The sequence shown here is derived from an EMBL/GenBank/DDBJ whole genome shotgun (WGS) entry which is preliminary data.</text>
</comment>
<gene>
    <name evidence="1" type="ORF">A3H68_03150</name>
</gene>
<reference evidence="1 2" key="1">
    <citation type="journal article" date="2016" name="Nat. Commun.">
        <title>Thousands of microbial genomes shed light on interconnected biogeochemical processes in an aquifer system.</title>
        <authorList>
            <person name="Anantharaman K."/>
            <person name="Brown C.T."/>
            <person name="Hug L.A."/>
            <person name="Sharon I."/>
            <person name="Castelle C.J."/>
            <person name="Probst A.J."/>
            <person name="Thomas B.C."/>
            <person name="Singh A."/>
            <person name="Wilkins M.J."/>
            <person name="Karaoz U."/>
            <person name="Brodie E.L."/>
            <person name="Williams K.H."/>
            <person name="Hubbard S.S."/>
            <person name="Banfield J.F."/>
        </authorList>
    </citation>
    <scope>NUCLEOTIDE SEQUENCE [LARGE SCALE GENOMIC DNA]</scope>
</reference>
<organism evidence="1 2">
    <name type="scientific">Candidatus Taylorbacteria bacterium RIFCSPLOWO2_02_FULL_46_40</name>
    <dbReference type="NCBI Taxonomy" id="1802329"/>
    <lineage>
        <taxon>Bacteria</taxon>
        <taxon>Candidatus Tayloriibacteriota</taxon>
    </lineage>
</organism>
<proteinExistence type="predicted"/>
<dbReference type="AlphaFoldDB" id="A0A1G2P159"/>